<dbReference type="InterPro" id="IPR036047">
    <property type="entry name" value="F-box-like_dom_sf"/>
</dbReference>
<reference evidence="1 2" key="1">
    <citation type="journal article" date="2016" name="Nat. Commun.">
        <title>Ectomycorrhizal ecology is imprinted in the genome of the dominant symbiotic fungus Cenococcum geophilum.</title>
        <authorList>
            <consortium name="DOE Joint Genome Institute"/>
            <person name="Peter M."/>
            <person name="Kohler A."/>
            <person name="Ohm R.A."/>
            <person name="Kuo A."/>
            <person name="Krutzmann J."/>
            <person name="Morin E."/>
            <person name="Arend M."/>
            <person name="Barry K.W."/>
            <person name="Binder M."/>
            <person name="Choi C."/>
            <person name="Clum A."/>
            <person name="Copeland A."/>
            <person name="Grisel N."/>
            <person name="Haridas S."/>
            <person name="Kipfer T."/>
            <person name="LaButti K."/>
            <person name="Lindquist E."/>
            <person name="Lipzen A."/>
            <person name="Maire R."/>
            <person name="Meier B."/>
            <person name="Mihaltcheva S."/>
            <person name="Molinier V."/>
            <person name="Murat C."/>
            <person name="Poggeler S."/>
            <person name="Quandt C.A."/>
            <person name="Sperisen C."/>
            <person name="Tritt A."/>
            <person name="Tisserant E."/>
            <person name="Crous P.W."/>
            <person name="Henrissat B."/>
            <person name="Nehls U."/>
            <person name="Egli S."/>
            <person name="Spatafora J.W."/>
            <person name="Grigoriev I.V."/>
            <person name="Martin F.M."/>
        </authorList>
    </citation>
    <scope>NUCLEOTIDE SEQUENCE [LARGE SCALE GENOMIC DNA]</scope>
    <source>
        <strain evidence="1 2">CBS 459.81</strain>
    </source>
</reference>
<dbReference type="EMBL" id="KV745579">
    <property type="protein sequence ID" value="OCK74032.1"/>
    <property type="molecule type" value="Genomic_DNA"/>
</dbReference>
<evidence type="ECO:0000313" key="1">
    <source>
        <dbReference type="EMBL" id="OCK74032.1"/>
    </source>
</evidence>
<keyword evidence="2" id="KW-1185">Reference proteome</keyword>
<dbReference type="CDD" id="cd09917">
    <property type="entry name" value="F-box_SF"/>
    <property type="match status" value="1"/>
</dbReference>
<evidence type="ECO:0000313" key="2">
    <source>
        <dbReference type="Proteomes" id="UP000250266"/>
    </source>
</evidence>
<proteinExistence type="predicted"/>
<gene>
    <name evidence="1" type="ORF">K432DRAFT_387055</name>
</gene>
<protein>
    <recommendedName>
        <fullName evidence="3">F-box domain-containing protein</fullName>
    </recommendedName>
</protein>
<name>A0A8E2DYD7_9PEZI</name>
<dbReference type="AlphaFoldDB" id="A0A8E2DYD7"/>
<organism evidence="1 2">
    <name type="scientific">Lepidopterella palustris CBS 459.81</name>
    <dbReference type="NCBI Taxonomy" id="1314670"/>
    <lineage>
        <taxon>Eukaryota</taxon>
        <taxon>Fungi</taxon>
        <taxon>Dikarya</taxon>
        <taxon>Ascomycota</taxon>
        <taxon>Pezizomycotina</taxon>
        <taxon>Dothideomycetes</taxon>
        <taxon>Pleosporomycetidae</taxon>
        <taxon>Mytilinidiales</taxon>
        <taxon>Argynnaceae</taxon>
        <taxon>Lepidopterella</taxon>
    </lineage>
</organism>
<accession>A0A8E2DYD7</accession>
<dbReference type="Proteomes" id="UP000250266">
    <property type="component" value="Unassembled WGS sequence"/>
</dbReference>
<sequence>MVTVRTATDPKPRSFSRIRAWWNQKRSRAKTTKLQSTEQTLINVVSPAVIKTAALSKISAPVEKPVAPEELIEQEKILAQLRALESLRQLPNRQIPPQGPRTLTSLPNEVLWYISKNFLDNISAVMLSLTCHQFHRTIPRLPKVLTRSEKLQVLRSFVPKGSIYSHSHGYLCEECCIYHSFSRMIPWPDWQPEMMYADFEHFASQSRTCSRAKIKSGRWIPGRYIDGDKNNILCDMCLLPYSVVLKKCIWQCKECHICTDRSGLSGICRSCSILGEVALPSMEYIGSRNSIPPPKSSLNRAVPARRTIPTTYKAIKSSTYADSSAYKYDYVGSSVEAGTSGHPEYVPSQSRNRRNLCSRCLGTRSWEPYTVESCRCFSSERDQFHGNTRMIYDGY</sequence>
<evidence type="ECO:0008006" key="3">
    <source>
        <dbReference type="Google" id="ProtNLM"/>
    </source>
</evidence>
<dbReference type="SUPFAM" id="SSF81383">
    <property type="entry name" value="F-box domain"/>
    <property type="match status" value="1"/>
</dbReference>